<reference evidence="10 11" key="1">
    <citation type="submission" date="2018-06" db="EMBL/GenBank/DDBJ databases">
        <authorList>
            <consortium name="Pathogen Informatics"/>
            <person name="Doyle S."/>
        </authorList>
    </citation>
    <scope>NUCLEOTIDE SEQUENCE [LARGE SCALE GENOMIC DNA]</scope>
    <source>
        <strain evidence="10 11">NCTC11190</strain>
    </source>
</reference>
<keyword evidence="4 10" id="KW-0378">Hydrolase</keyword>
<dbReference type="InterPro" id="IPR029018">
    <property type="entry name" value="Hex-like_dom2"/>
</dbReference>
<dbReference type="SUPFAM" id="SSF55545">
    <property type="entry name" value="beta-N-acetylhexosaminidase-like domain"/>
    <property type="match status" value="1"/>
</dbReference>
<evidence type="ECO:0000256" key="6">
    <source>
        <dbReference type="PIRSR" id="PIRSR625705-1"/>
    </source>
</evidence>
<gene>
    <name evidence="10" type="primary">exo I_8</name>
    <name evidence="10" type="ORF">NCTC11190_01960</name>
</gene>
<protein>
    <recommendedName>
        <fullName evidence="3">beta-N-acetylhexosaminidase</fullName>
        <ecNumber evidence="3">3.2.1.52</ecNumber>
    </recommendedName>
</protein>
<dbReference type="STRING" id="880526.GCA_000427365_01858"/>
<evidence type="ECO:0000313" key="11">
    <source>
        <dbReference type="Proteomes" id="UP000255233"/>
    </source>
</evidence>
<dbReference type="SUPFAM" id="SSF51445">
    <property type="entry name" value="(Trans)glycosidases"/>
    <property type="match status" value="1"/>
</dbReference>
<keyword evidence="11" id="KW-1185">Reference proteome</keyword>
<dbReference type="GO" id="GO:0030203">
    <property type="term" value="P:glycosaminoglycan metabolic process"/>
    <property type="evidence" value="ECO:0007669"/>
    <property type="project" value="TreeGrafter"/>
</dbReference>
<dbReference type="EMBL" id="UGVL01000001">
    <property type="protein sequence ID" value="SUE34727.1"/>
    <property type="molecule type" value="Genomic_DNA"/>
</dbReference>
<comment type="catalytic activity">
    <reaction evidence="1">
        <text>Hydrolysis of terminal non-reducing N-acetyl-D-hexosamine residues in N-acetyl-beta-D-hexosaminides.</text>
        <dbReference type="EC" id="3.2.1.52"/>
    </reaction>
</comment>
<feature type="chain" id="PRO_5016814257" description="beta-N-acetylhexosaminidase" evidence="7">
    <location>
        <begin position="21"/>
        <end position="509"/>
    </location>
</feature>
<dbReference type="EC" id="3.2.1.52" evidence="3"/>
<evidence type="ECO:0000256" key="5">
    <source>
        <dbReference type="ARBA" id="ARBA00023295"/>
    </source>
</evidence>
<dbReference type="Gene3D" id="3.30.379.10">
    <property type="entry name" value="Chitobiase/beta-hexosaminidase domain 2-like"/>
    <property type="match status" value="1"/>
</dbReference>
<feature type="active site" description="Proton donor" evidence="6">
    <location>
        <position position="310"/>
    </location>
</feature>
<feature type="domain" description="Glycoside hydrolase family 20 catalytic" evidence="8">
    <location>
        <begin position="142"/>
        <end position="473"/>
    </location>
</feature>
<dbReference type="AlphaFoldDB" id="A0A379MV42"/>
<comment type="similarity">
    <text evidence="2">Belongs to the glycosyl hydrolase 20 family.</text>
</comment>
<evidence type="ECO:0000313" key="10">
    <source>
        <dbReference type="EMBL" id="SUE34727.1"/>
    </source>
</evidence>
<keyword evidence="5 10" id="KW-0326">Glycosidase</keyword>
<dbReference type="InterPro" id="IPR015883">
    <property type="entry name" value="Glyco_hydro_20_cat"/>
</dbReference>
<dbReference type="GO" id="GO:0004563">
    <property type="term" value="F:beta-N-acetylhexosaminidase activity"/>
    <property type="evidence" value="ECO:0007669"/>
    <property type="project" value="UniProtKB-EC"/>
</dbReference>
<dbReference type="Gene3D" id="3.20.20.80">
    <property type="entry name" value="Glycosidases"/>
    <property type="match status" value="1"/>
</dbReference>
<dbReference type="InterPro" id="IPR025705">
    <property type="entry name" value="Beta_hexosaminidase_sua/sub"/>
</dbReference>
<accession>A0A379MV42</accession>
<dbReference type="Pfam" id="PF02838">
    <property type="entry name" value="Glyco_hydro_20b"/>
    <property type="match status" value="1"/>
</dbReference>
<dbReference type="Pfam" id="PF00728">
    <property type="entry name" value="Glyco_hydro_20"/>
    <property type="match status" value="1"/>
</dbReference>
<dbReference type="PANTHER" id="PTHR22600:SF57">
    <property type="entry name" value="BETA-N-ACETYLHEXOSAMINIDASE"/>
    <property type="match status" value="1"/>
</dbReference>
<dbReference type="GO" id="GO:0016020">
    <property type="term" value="C:membrane"/>
    <property type="evidence" value="ECO:0007669"/>
    <property type="project" value="TreeGrafter"/>
</dbReference>
<evidence type="ECO:0000259" key="9">
    <source>
        <dbReference type="Pfam" id="PF02838"/>
    </source>
</evidence>
<dbReference type="Proteomes" id="UP000255233">
    <property type="component" value="Unassembled WGS sequence"/>
</dbReference>
<dbReference type="InterPro" id="IPR017853">
    <property type="entry name" value="GH"/>
</dbReference>
<sequence>MKHPFTLIVALFATVGIAAAQHIVPEPASVIPGKGVNRKGARTSVMNGGDTTLDFASQAISTVIRHDLKSHPDNYQRRFYKLAVDADAFPNPEAYRLTITPREVRITGGSSAGVFYGVQTLRQLIDENGDLPCVTVEDEPRFAHRGLMLDPARHFLPVTDLKRFIDAMALYKFNVLHLHLTDDQGWRVEIGKYPRLTEIGSVRAETDGDGIPHRGYYTQAELRELAAYAAERHVEIVPEFDIPGHSVAAVASYPWLSCQTIDTLQVRTTAGVSPDLLCAGNDSTVAFVRDVVREIAAVFPSPRFHIGGDEAPLDRWVQCPKCQARKTALGLKTDAELMGWLLGQVSETLEEAGKKPMIWYETNVPRYPAEATMFAWRMGLTPAVTDSAAAYGWPLVLAPGEHAYFDYPQAADERPAEWMPVLSLRRAYDFDPQGPTAIGVEATLWGEYIPDIDKAFYMAFPRALALSEAAWSRPENRSWERFRAKLPHQLRLLEQVGIPFRRPADKELD</sequence>
<feature type="domain" description="Beta-hexosaminidase bacterial type N-terminal" evidence="9">
    <location>
        <begin position="22"/>
        <end position="138"/>
    </location>
</feature>
<proteinExistence type="inferred from homology"/>
<dbReference type="PANTHER" id="PTHR22600">
    <property type="entry name" value="BETA-HEXOSAMINIDASE"/>
    <property type="match status" value="1"/>
</dbReference>
<evidence type="ECO:0000256" key="4">
    <source>
        <dbReference type="ARBA" id="ARBA00022801"/>
    </source>
</evidence>
<feature type="signal peptide" evidence="7">
    <location>
        <begin position="1"/>
        <end position="20"/>
    </location>
</feature>
<dbReference type="PIRSF" id="PIRSF001093">
    <property type="entry name" value="B-hxosamndse_ab_euk"/>
    <property type="match status" value="1"/>
</dbReference>
<dbReference type="InterPro" id="IPR015882">
    <property type="entry name" value="HEX_bac_N"/>
</dbReference>
<evidence type="ECO:0000256" key="1">
    <source>
        <dbReference type="ARBA" id="ARBA00001231"/>
    </source>
</evidence>
<keyword evidence="7" id="KW-0732">Signal</keyword>
<evidence type="ECO:0000256" key="7">
    <source>
        <dbReference type="SAM" id="SignalP"/>
    </source>
</evidence>
<name>A0A379MV42_9BACT</name>
<dbReference type="GO" id="GO:0005975">
    <property type="term" value="P:carbohydrate metabolic process"/>
    <property type="evidence" value="ECO:0007669"/>
    <property type="project" value="InterPro"/>
</dbReference>
<organism evidence="10 11">
    <name type="scientific">Rikenella microfusus</name>
    <dbReference type="NCBI Taxonomy" id="28139"/>
    <lineage>
        <taxon>Bacteria</taxon>
        <taxon>Pseudomonadati</taxon>
        <taxon>Bacteroidota</taxon>
        <taxon>Bacteroidia</taxon>
        <taxon>Bacteroidales</taxon>
        <taxon>Rikenellaceae</taxon>
        <taxon>Rikenella</taxon>
    </lineage>
</organism>
<evidence type="ECO:0000256" key="3">
    <source>
        <dbReference type="ARBA" id="ARBA00012663"/>
    </source>
</evidence>
<dbReference type="CDD" id="cd06563">
    <property type="entry name" value="GH20_chitobiase-like"/>
    <property type="match status" value="1"/>
</dbReference>
<evidence type="ECO:0000256" key="2">
    <source>
        <dbReference type="ARBA" id="ARBA00006285"/>
    </source>
</evidence>
<evidence type="ECO:0000259" key="8">
    <source>
        <dbReference type="Pfam" id="PF00728"/>
    </source>
</evidence>
<dbReference type="OrthoDB" id="1090159at2"/>
<dbReference type="RefSeq" id="WP_051214490.1">
    <property type="nucleotide sequence ID" value="NZ_UGVL01000001.1"/>
</dbReference>
<dbReference type="PRINTS" id="PR00738">
    <property type="entry name" value="GLHYDRLASE20"/>
</dbReference>